<evidence type="ECO:0000313" key="4">
    <source>
        <dbReference type="EMBL" id="QIX02932.1"/>
    </source>
</evidence>
<organism evidence="3">
    <name type="scientific">Theileria sinensis</name>
    <dbReference type="NCBI Taxonomy" id="463198"/>
    <lineage>
        <taxon>Eukaryota</taxon>
        <taxon>Sar</taxon>
        <taxon>Alveolata</taxon>
        <taxon>Apicomplexa</taxon>
        <taxon>Aconoidasida</taxon>
        <taxon>Piroplasmida</taxon>
        <taxon>Theileriidae</taxon>
        <taxon>Theileria</taxon>
    </lineage>
</organism>
<evidence type="ECO:0000313" key="5">
    <source>
        <dbReference type="EMBL" id="QIX02933.1"/>
    </source>
</evidence>
<reference evidence="6" key="5">
    <citation type="submission" date="2019-10" db="EMBL/GenBank/DDBJ databases">
        <authorList>
            <person name="Zhao S."/>
            <person name="Wang H."/>
            <person name="Xie S."/>
            <person name="Jia L."/>
        </authorList>
    </citation>
    <scope>NUCLEOTIDE SEQUENCE</scope>
    <source>
        <strain evidence="6">Hunchun01</strain>
    </source>
</reference>
<feature type="signal peptide" evidence="2">
    <location>
        <begin position="1"/>
        <end position="22"/>
    </location>
</feature>
<evidence type="ECO:0000313" key="3">
    <source>
        <dbReference type="EMBL" id="ARA91379.1"/>
    </source>
</evidence>
<dbReference type="EMBL" id="MN630024">
    <property type="protein sequence ID" value="QIX02932.1"/>
    <property type="molecule type" value="Genomic_DNA"/>
</dbReference>
<evidence type="ECO:0000313" key="7">
    <source>
        <dbReference type="EMBL" id="QIX02935.1"/>
    </source>
</evidence>
<reference evidence="5" key="3">
    <citation type="submission" date="2019-10" db="EMBL/GenBank/DDBJ databases">
        <authorList>
            <person name="Zhao S."/>
            <person name="Xie S."/>
            <person name="Wang H."/>
            <person name="Zhang S."/>
            <person name="Jia L."/>
        </authorList>
    </citation>
    <scope>NUCLEOTIDE SEQUENCE</scope>
    <source>
        <strain evidence="5">Yanji01</strain>
    </source>
</reference>
<reference evidence="7" key="4">
    <citation type="submission" date="2019-10" db="EMBL/GenBank/DDBJ databases">
        <authorList>
            <person name="Zhao S."/>
            <person name="Xie S."/>
            <person name="Wang H."/>
            <person name="Jia L."/>
        </authorList>
    </citation>
    <scope>NUCLEOTIDE SEQUENCE</scope>
    <source>
        <strain evidence="7">Helong01</strain>
    </source>
</reference>
<dbReference type="EMBL" id="MN630027">
    <property type="protein sequence ID" value="QIX02935.1"/>
    <property type="molecule type" value="Genomic_DNA"/>
</dbReference>
<dbReference type="EMBL" id="MN630025">
    <property type="protein sequence ID" value="QIX02933.1"/>
    <property type="molecule type" value="Genomic_DNA"/>
</dbReference>
<gene>
    <name evidence="4" type="primary">MPSP</name>
</gene>
<dbReference type="EMBL" id="KX375400">
    <property type="protein sequence ID" value="ARA91379.1"/>
    <property type="molecule type" value="Genomic_DNA"/>
</dbReference>
<feature type="chain" id="PRO_5036311181" evidence="2">
    <location>
        <begin position="23"/>
        <end position="290"/>
    </location>
</feature>
<evidence type="ECO:0000313" key="6">
    <source>
        <dbReference type="EMBL" id="QIX02934.1"/>
    </source>
</evidence>
<keyword evidence="1" id="KW-0812">Transmembrane</keyword>
<accession>A0A1V0D952</accession>
<proteinExistence type="predicted"/>
<keyword evidence="1" id="KW-0472">Membrane</keyword>
<dbReference type="Pfam" id="PF02488">
    <property type="entry name" value="EMA"/>
    <property type="match status" value="1"/>
</dbReference>
<evidence type="ECO:0000256" key="1">
    <source>
        <dbReference type="SAM" id="Phobius"/>
    </source>
</evidence>
<reference evidence="4" key="2">
    <citation type="submission" date="2019-10" db="EMBL/GenBank/DDBJ databases">
        <authorList>
            <person name="Zhao S."/>
            <person name="Wang H."/>
            <person name="Xie S."/>
            <person name="Zhang S."/>
            <person name="Jia L."/>
        </authorList>
    </citation>
    <scope>NUCLEOTIDE SEQUENCE</scope>
    <source>
        <strain evidence="4">Longjing01</strain>
    </source>
</reference>
<keyword evidence="2" id="KW-0732">Signal</keyword>
<dbReference type="InterPro" id="IPR003407">
    <property type="entry name" value="Merozoite_Agen"/>
</dbReference>
<name>A0A1V0D952_9APIC</name>
<evidence type="ECO:0000256" key="2">
    <source>
        <dbReference type="SAM" id="SignalP"/>
    </source>
</evidence>
<reference evidence="3" key="1">
    <citation type="submission" date="2016-06" db="EMBL/GenBank/DDBJ databases">
        <title>Molecular detection of Theileria species in cattle from Jilin, China.</title>
        <authorList>
            <person name="Liu M."/>
            <person name="Jia L."/>
            <person name="Cao S."/>
            <person name="Xuan X."/>
        </authorList>
    </citation>
    <scope>NUCLEOTIDE SEQUENCE</scope>
    <source>
        <strain evidence="3">Jilin</strain>
    </source>
</reference>
<dbReference type="EMBL" id="MN630026">
    <property type="protein sequence ID" value="QIX02934.1"/>
    <property type="molecule type" value="Genomic_DNA"/>
</dbReference>
<feature type="transmembrane region" description="Helical" evidence="1">
    <location>
        <begin position="270"/>
        <end position="289"/>
    </location>
</feature>
<keyword evidence="1" id="KW-1133">Transmembrane helix</keyword>
<protein>
    <submittedName>
        <fullName evidence="4">Major piroplasm surface protein</fullName>
    </submittedName>
    <submittedName>
        <fullName evidence="3">Piroplasm surface antigen</fullName>
    </submittedName>
</protein>
<sequence length="290" mass="33245">MLSKRYFNALCLGYFLIFSAHAADEAKKDGDKKDDKKEGDKKDLTLEVTATSAENVTVNSTNALDVVFTAAEGFRFKTLKVGDKTLYTVDTSKFTPTVAHRLKHGDDLFFKLNLHNAKPLLFKKKSDKEWVQFNYATYLDDVLWKEKKETKDLDASKFAEATLFKRDPFGSGYVYDFVGNFKVKKVTFENKDVGKHDKCKYTAVKVYVGADNNKIVRLDYFYTGDERFKEVYFKLVDGKWKKLEQNDANKDLHAMNSAWALDYKPLVDKFSPLAVLSAVLIASFAVFYYL</sequence>
<dbReference type="AlphaFoldDB" id="A0A1V0D952"/>